<dbReference type="AlphaFoldDB" id="A0A1G2KZU8"/>
<evidence type="ECO:0000313" key="3">
    <source>
        <dbReference type="Proteomes" id="UP000177982"/>
    </source>
</evidence>
<protein>
    <submittedName>
        <fullName evidence="2">Uncharacterized protein</fullName>
    </submittedName>
</protein>
<sequence length="75" mass="8410">MTTGAILADAATGRRGRAKCIRQRVPTAQRRRKFRSSLQRVGRCTARIAIQNEEQHGTKKSKTPQQCGVFDLGKR</sequence>
<name>A0A1G2KZU8_9BACT</name>
<feature type="region of interest" description="Disordered" evidence="1">
    <location>
        <begin position="54"/>
        <end position="75"/>
    </location>
</feature>
<proteinExistence type="predicted"/>
<reference evidence="2 3" key="1">
    <citation type="journal article" date="2016" name="Nat. Commun.">
        <title>Thousands of microbial genomes shed light on interconnected biogeochemical processes in an aquifer system.</title>
        <authorList>
            <person name="Anantharaman K."/>
            <person name="Brown C.T."/>
            <person name="Hug L.A."/>
            <person name="Sharon I."/>
            <person name="Castelle C.J."/>
            <person name="Probst A.J."/>
            <person name="Thomas B.C."/>
            <person name="Singh A."/>
            <person name="Wilkins M.J."/>
            <person name="Karaoz U."/>
            <person name="Brodie E.L."/>
            <person name="Williams K.H."/>
            <person name="Hubbard S.S."/>
            <person name="Banfield J.F."/>
        </authorList>
    </citation>
    <scope>NUCLEOTIDE SEQUENCE [LARGE SCALE GENOMIC DNA]</scope>
</reference>
<comment type="caution">
    <text evidence="2">The sequence shown here is derived from an EMBL/GenBank/DDBJ whole genome shotgun (WGS) entry which is preliminary data.</text>
</comment>
<evidence type="ECO:0000256" key="1">
    <source>
        <dbReference type="SAM" id="MobiDB-lite"/>
    </source>
</evidence>
<dbReference type="Proteomes" id="UP000177982">
    <property type="component" value="Unassembled WGS sequence"/>
</dbReference>
<organism evidence="2 3">
    <name type="scientific">Candidatus Sungbacteria bacterium RIFCSPLOWO2_01_FULL_47_10</name>
    <dbReference type="NCBI Taxonomy" id="1802276"/>
    <lineage>
        <taxon>Bacteria</taxon>
        <taxon>Candidatus Sungiibacteriota</taxon>
    </lineage>
</organism>
<accession>A0A1G2KZU8</accession>
<evidence type="ECO:0000313" key="2">
    <source>
        <dbReference type="EMBL" id="OHA05007.1"/>
    </source>
</evidence>
<gene>
    <name evidence="2" type="ORF">A2934_01280</name>
</gene>
<dbReference type="EMBL" id="MHQO01000063">
    <property type="protein sequence ID" value="OHA05007.1"/>
    <property type="molecule type" value="Genomic_DNA"/>
</dbReference>